<accession>A0A0L0S2M7</accession>
<feature type="compositionally biased region" description="Basic and acidic residues" evidence="1">
    <location>
        <begin position="1"/>
        <end position="12"/>
    </location>
</feature>
<dbReference type="VEuPathDB" id="FungiDB:AMAG_17972"/>
<feature type="compositionally biased region" description="Polar residues" evidence="1">
    <location>
        <begin position="26"/>
        <end position="43"/>
    </location>
</feature>
<feature type="compositionally biased region" description="Low complexity" evidence="1">
    <location>
        <begin position="44"/>
        <end position="63"/>
    </location>
</feature>
<proteinExistence type="predicted"/>
<feature type="region of interest" description="Disordered" evidence="1">
    <location>
        <begin position="1"/>
        <end position="69"/>
    </location>
</feature>
<evidence type="ECO:0000313" key="3">
    <source>
        <dbReference type="Proteomes" id="UP000054350"/>
    </source>
</evidence>
<dbReference type="Gene3D" id="1.25.10.10">
    <property type="entry name" value="Leucine-rich Repeat Variant"/>
    <property type="match status" value="1"/>
</dbReference>
<dbReference type="Proteomes" id="UP000054350">
    <property type="component" value="Unassembled WGS sequence"/>
</dbReference>
<dbReference type="EMBL" id="GG745330">
    <property type="protein sequence ID" value="KNE56793.1"/>
    <property type="molecule type" value="Genomic_DNA"/>
</dbReference>
<dbReference type="OrthoDB" id="18190at2759"/>
<evidence type="ECO:0000256" key="1">
    <source>
        <dbReference type="SAM" id="MobiDB-lite"/>
    </source>
</evidence>
<gene>
    <name evidence="2" type="ORF">AMAG_17972</name>
</gene>
<dbReference type="AlphaFoldDB" id="A0A0L0S2M7"/>
<keyword evidence="3" id="KW-1185">Reference proteome</keyword>
<protein>
    <submittedName>
        <fullName evidence="2">Uncharacterized protein</fullName>
    </submittedName>
</protein>
<evidence type="ECO:0000313" key="2">
    <source>
        <dbReference type="EMBL" id="KNE56793.1"/>
    </source>
</evidence>
<name>A0A0L0S2M7_ALLM3</name>
<reference evidence="2 3" key="1">
    <citation type="submission" date="2009-11" db="EMBL/GenBank/DDBJ databases">
        <title>Annotation of Allomyces macrogynus ATCC 38327.</title>
        <authorList>
            <consortium name="The Broad Institute Genome Sequencing Platform"/>
            <person name="Russ C."/>
            <person name="Cuomo C."/>
            <person name="Burger G."/>
            <person name="Gray M.W."/>
            <person name="Holland P.W.H."/>
            <person name="King N."/>
            <person name="Lang F.B.F."/>
            <person name="Roger A.J."/>
            <person name="Ruiz-Trillo I."/>
            <person name="Young S.K."/>
            <person name="Zeng Q."/>
            <person name="Gargeya S."/>
            <person name="Fitzgerald M."/>
            <person name="Haas B."/>
            <person name="Abouelleil A."/>
            <person name="Alvarado L."/>
            <person name="Arachchi H.M."/>
            <person name="Berlin A."/>
            <person name="Chapman S.B."/>
            <person name="Gearin G."/>
            <person name="Goldberg J."/>
            <person name="Griggs A."/>
            <person name="Gujja S."/>
            <person name="Hansen M."/>
            <person name="Heiman D."/>
            <person name="Howarth C."/>
            <person name="Larimer J."/>
            <person name="Lui A."/>
            <person name="MacDonald P.J.P."/>
            <person name="McCowen C."/>
            <person name="Montmayeur A."/>
            <person name="Murphy C."/>
            <person name="Neiman D."/>
            <person name="Pearson M."/>
            <person name="Priest M."/>
            <person name="Roberts A."/>
            <person name="Saif S."/>
            <person name="Shea T."/>
            <person name="Sisk P."/>
            <person name="Stolte C."/>
            <person name="Sykes S."/>
            <person name="Wortman J."/>
            <person name="Nusbaum C."/>
            <person name="Birren B."/>
        </authorList>
    </citation>
    <scope>NUCLEOTIDE SEQUENCE [LARGE SCALE GENOMIC DNA]</scope>
    <source>
        <strain evidence="2 3">ATCC 38327</strain>
    </source>
</reference>
<reference evidence="3" key="2">
    <citation type="submission" date="2009-11" db="EMBL/GenBank/DDBJ databases">
        <title>The Genome Sequence of Allomyces macrogynus strain ATCC 38327.</title>
        <authorList>
            <consortium name="The Broad Institute Genome Sequencing Platform"/>
            <person name="Russ C."/>
            <person name="Cuomo C."/>
            <person name="Shea T."/>
            <person name="Young S.K."/>
            <person name="Zeng Q."/>
            <person name="Koehrsen M."/>
            <person name="Haas B."/>
            <person name="Borodovsky M."/>
            <person name="Guigo R."/>
            <person name="Alvarado L."/>
            <person name="Berlin A."/>
            <person name="Borenstein D."/>
            <person name="Chen Z."/>
            <person name="Engels R."/>
            <person name="Freedman E."/>
            <person name="Gellesch M."/>
            <person name="Goldberg J."/>
            <person name="Griggs A."/>
            <person name="Gujja S."/>
            <person name="Heiman D."/>
            <person name="Hepburn T."/>
            <person name="Howarth C."/>
            <person name="Jen D."/>
            <person name="Larson L."/>
            <person name="Lewis B."/>
            <person name="Mehta T."/>
            <person name="Park D."/>
            <person name="Pearson M."/>
            <person name="Roberts A."/>
            <person name="Saif S."/>
            <person name="Shenoy N."/>
            <person name="Sisk P."/>
            <person name="Stolte C."/>
            <person name="Sykes S."/>
            <person name="Walk T."/>
            <person name="White J."/>
            <person name="Yandava C."/>
            <person name="Burger G."/>
            <person name="Gray M.W."/>
            <person name="Holland P.W.H."/>
            <person name="King N."/>
            <person name="Lang F.B.F."/>
            <person name="Roger A.J."/>
            <person name="Ruiz-Trillo I."/>
            <person name="Lander E."/>
            <person name="Nusbaum C."/>
        </authorList>
    </citation>
    <scope>NUCLEOTIDE SEQUENCE [LARGE SCALE GENOMIC DNA]</scope>
    <source>
        <strain evidence="3">ATCC 38327</strain>
    </source>
</reference>
<dbReference type="InterPro" id="IPR011989">
    <property type="entry name" value="ARM-like"/>
</dbReference>
<organism evidence="2 3">
    <name type="scientific">Allomyces macrogynus (strain ATCC 38327)</name>
    <name type="common">Allomyces javanicus var. macrogynus</name>
    <dbReference type="NCBI Taxonomy" id="578462"/>
    <lineage>
        <taxon>Eukaryota</taxon>
        <taxon>Fungi</taxon>
        <taxon>Fungi incertae sedis</taxon>
        <taxon>Blastocladiomycota</taxon>
        <taxon>Blastocladiomycetes</taxon>
        <taxon>Blastocladiales</taxon>
        <taxon>Blastocladiaceae</taxon>
        <taxon>Allomyces</taxon>
    </lineage>
</organism>
<sequence>MDGAPRRPEASRPRKRTSTADDVWASSCTTSRANGAASTNINRASGSASPTPSSAASVHVPPGKRARTEAPFKSKTTVVIDITSSDDDEADKAAPASPTAAAPKASLSAAEVVAAFLASGTANAGGSTKSCTAAGGTCTSALSTSLALQAGEGQALFALFTTLADATTSSATRPRVQWHHIAGQYLGHANPRVREATCTALLRLHETCGATNTLDAALYSHVATSAIVDKDALVRKAGSPSCAFAQTYPSEPSPLDPPSRSTGLVTQSNTLVADAFCRIYAIAKLGVQHCEFAAEAVDFLVAMSNDELDGANYTDIENFSDLFHDPTPVIRHRLYQFSCTVRYDSREALKVVIAKLQQNLNDVPGDVQELMRAFKDEWRSPQDAHMILKLDPRFIRKKFRVDERWLPWSSSTTPRARGRCSCARCPNSCCA</sequence>